<feature type="binding site" evidence="3">
    <location>
        <position position="265"/>
    </location>
    <ligand>
        <name>dimethylallyl diphosphate</name>
        <dbReference type="ChEBI" id="CHEBI:57623"/>
    </ligand>
</feature>
<dbReference type="Pfam" id="PF11991">
    <property type="entry name" value="Trp_DMAT"/>
    <property type="match status" value="1"/>
</dbReference>
<dbReference type="SFLD" id="SFLDS00036">
    <property type="entry name" value="Aromatic_Prenyltransferase"/>
    <property type="match status" value="1"/>
</dbReference>
<evidence type="ECO:0000256" key="2">
    <source>
        <dbReference type="ARBA" id="ARBA00022679"/>
    </source>
</evidence>
<dbReference type="PIRSF" id="PIRSF000509">
    <property type="entry name" value="Trp_DMAT"/>
    <property type="match status" value="1"/>
</dbReference>
<dbReference type="GO" id="GO:0016765">
    <property type="term" value="F:transferase activity, transferring alkyl or aryl (other than methyl) groups"/>
    <property type="evidence" value="ECO:0007669"/>
    <property type="project" value="InterPro"/>
</dbReference>
<keyword evidence="5" id="KW-1185">Reference proteome</keyword>
<protein>
    <submittedName>
        <fullName evidence="4">Aromatic prenyltransferase</fullName>
    </submittedName>
</protein>
<dbReference type="InterPro" id="IPR012148">
    <property type="entry name" value="ABBA_DMATS-like"/>
</dbReference>
<proteinExistence type="inferred from homology"/>
<dbReference type="PANTHER" id="PTHR40627:SF3">
    <property type="entry name" value="PRENYLTRANSFERASE ASQH2-RELATED"/>
    <property type="match status" value="1"/>
</dbReference>
<feature type="binding site" evidence="3">
    <location>
        <position position="91"/>
    </location>
    <ligand>
        <name>L-tryptophan</name>
        <dbReference type="ChEBI" id="CHEBI:57912"/>
    </ligand>
</feature>
<feature type="binding site" evidence="3">
    <location>
        <position position="404"/>
    </location>
    <ligand>
        <name>dimethylallyl diphosphate</name>
        <dbReference type="ChEBI" id="CHEBI:57623"/>
    </ligand>
</feature>
<feature type="binding site" evidence="3">
    <location>
        <position position="193"/>
    </location>
    <ligand>
        <name>dimethylallyl diphosphate</name>
        <dbReference type="ChEBI" id="CHEBI:57623"/>
    </ligand>
</feature>
<comment type="caution">
    <text evidence="4">The sequence shown here is derived from an EMBL/GenBank/DDBJ whole genome shotgun (WGS) entry which is preliminary data.</text>
</comment>
<evidence type="ECO:0000256" key="3">
    <source>
        <dbReference type="PIRSR" id="PIRSR000509-1"/>
    </source>
</evidence>
<dbReference type="GO" id="GO:0009820">
    <property type="term" value="P:alkaloid metabolic process"/>
    <property type="evidence" value="ECO:0007669"/>
    <property type="project" value="InterPro"/>
</dbReference>
<feature type="binding site" evidence="3">
    <location>
        <position position="400"/>
    </location>
    <ligand>
        <name>dimethylallyl diphosphate</name>
        <dbReference type="ChEBI" id="CHEBI:57623"/>
    </ligand>
</feature>
<comment type="similarity">
    <text evidence="1">Belongs to the tryptophan dimethylallyltransferase family.</text>
</comment>
<dbReference type="NCBIfam" id="TIGR03429">
    <property type="entry name" value="arom_pren_DMATS"/>
    <property type="match status" value="1"/>
</dbReference>
<feature type="binding site" evidence="3">
    <location>
        <position position="335"/>
    </location>
    <ligand>
        <name>dimethylallyl diphosphate</name>
        <dbReference type="ChEBI" id="CHEBI:57623"/>
    </ligand>
</feature>
<feature type="binding site" evidence="3">
    <location>
        <position position="263"/>
    </location>
    <ligand>
        <name>dimethylallyl diphosphate</name>
        <dbReference type="ChEBI" id="CHEBI:57623"/>
    </ligand>
</feature>
<keyword evidence="2" id="KW-0808">Transferase</keyword>
<organism evidence="4 5">
    <name type="scientific">Penicillium angulare</name>
    <dbReference type="NCBI Taxonomy" id="116970"/>
    <lineage>
        <taxon>Eukaryota</taxon>
        <taxon>Fungi</taxon>
        <taxon>Dikarya</taxon>
        <taxon>Ascomycota</taxon>
        <taxon>Pezizomycotina</taxon>
        <taxon>Eurotiomycetes</taxon>
        <taxon>Eurotiomycetidae</taxon>
        <taxon>Eurotiales</taxon>
        <taxon>Aspergillaceae</taxon>
        <taxon>Penicillium</taxon>
    </lineage>
</organism>
<dbReference type="SFLD" id="SFLDG01162">
    <property type="entry name" value="I"/>
    <property type="match status" value="1"/>
</dbReference>
<dbReference type="CDD" id="cd13929">
    <property type="entry name" value="PT-DMATS_CymD"/>
    <property type="match status" value="1"/>
</dbReference>
<dbReference type="EMBL" id="JAPQKH010000007">
    <property type="protein sequence ID" value="KAJ5087831.1"/>
    <property type="molecule type" value="Genomic_DNA"/>
</dbReference>
<evidence type="ECO:0000313" key="4">
    <source>
        <dbReference type="EMBL" id="KAJ5087831.1"/>
    </source>
</evidence>
<name>A0A9W9ETU9_9EURO</name>
<dbReference type="InterPro" id="IPR017795">
    <property type="entry name" value="ABBA_NscD-like"/>
</dbReference>
<feature type="binding site" evidence="3">
    <location>
        <position position="107"/>
    </location>
    <ligand>
        <name>dimethylallyl diphosphate</name>
        <dbReference type="ChEBI" id="CHEBI:57623"/>
    </ligand>
</feature>
<feature type="binding site" evidence="3">
    <location>
        <position position="195"/>
    </location>
    <ligand>
        <name>dimethylallyl diphosphate</name>
        <dbReference type="ChEBI" id="CHEBI:57623"/>
    </ligand>
</feature>
<dbReference type="PANTHER" id="PTHR40627">
    <property type="entry name" value="INDOLE PRENYLTRANSFERASE TDIB-RELATED"/>
    <property type="match status" value="1"/>
</dbReference>
<accession>A0A9W9ETU9</accession>
<dbReference type="InterPro" id="IPR033964">
    <property type="entry name" value="ABBA"/>
</dbReference>
<sequence>MSLVGDTIVAKEANALQFQLLDKYLSCPVDSQKEWWEKTGPVLASLMTSAGYTEQAQCQYLMFFYTSVVPFLGPYPQTFPSAMTHNELPLELSTNFQQLGDARPVIRIAIEPITCLSGTKEDPYNLSPIRDFLTRLEKLNIEGYDDRLFEHFYPVHTLNKDECQELQSRKEYIREISQVAFGFDLKPNAISVKGYTFPGVRCFAKKEDMFTFVIGSVQDYLGNTDSYNTMGLIKDYIETTDARENFGFVYSNDCITPEKSRHKLYGRTKDMSWNKVQEIWTFGGRIESPETQKGLEYLQRLWSIFKMGAPHPLGIHLVWNYETKAGLKVPVTKIYFPVYGLNDLDNARAIAQYLKEIGLDVHGDFYEQSVRDCFPELDIKDTDRVICWVSFAYTEKTGVYLSVYYHSSLEYPGFKERNAPA</sequence>
<dbReference type="Proteomes" id="UP001149165">
    <property type="component" value="Unassembled WGS sequence"/>
</dbReference>
<gene>
    <name evidence="4" type="ORF">N7456_011447</name>
</gene>
<dbReference type="OrthoDB" id="5392033at2759"/>
<reference evidence="4" key="1">
    <citation type="submission" date="2022-11" db="EMBL/GenBank/DDBJ databases">
        <authorList>
            <person name="Petersen C."/>
        </authorList>
    </citation>
    <scope>NUCLEOTIDE SEQUENCE</scope>
    <source>
        <strain evidence="4">IBT 30069</strain>
    </source>
</reference>
<reference evidence="4" key="2">
    <citation type="journal article" date="2023" name="IMA Fungus">
        <title>Comparative genomic study of the Penicillium genus elucidates a diverse pangenome and 15 lateral gene transfer events.</title>
        <authorList>
            <person name="Petersen C."/>
            <person name="Sorensen T."/>
            <person name="Nielsen M.R."/>
            <person name="Sondergaard T.E."/>
            <person name="Sorensen J.L."/>
            <person name="Fitzpatrick D.A."/>
            <person name="Frisvad J.C."/>
            <person name="Nielsen K.L."/>
        </authorList>
    </citation>
    <scope>NUCLEOTIDE SEQUENCE</scope>
    <source>
        <strain evidence="4">IBT 30069</strain>
    </source>
</reference>
<feature type="binding site" evidence="3">
    <location>
        <position position="261"/>
    </location>
    <ligand>
        <name>dimethylallyl diphosphate</name>
        <dbReference type="ChEBI" id="CHEBI:57623"/>
    </ligand>
</feature>
<dbReference type="AlphaFoldDB" id="A0A9W9ETU9"/>
<evidence type="ECO:0000313" key="5">
    <source>
        <dbReference type="Proteomes" id="UP001149165"/>
    </source>
</evidence>
<evidence type="ECO:0000256" key="1">
    <source>
        <dbReference type="ARBA" id="ARBA00010209"/>
    </source>
</evidence>